<protein>
    <submittedName>
        <fullName evidence="2">Uncharacterized protein</fullName>
    </submittedName>
</protein>
<proteinExistence type="predicted"/>
<reference evidence="2" key="1">
    <citation type="submission" date="2022-11" db="UniProtKB">
        <authorList>
            <consortium name="WormBaseParasite"/>
        </authorList>
    </citation>
    <scope>IDENTIFICATION</scope>
</reference>
<dbReference type="Proteomes" id="UP000887563">
    <property type="component" value="Unplaced"/>
</dbReference>
<dbReference type="WBParaSite" id="Minc3s06525g39948">
    <property type="protein sequence ID" value="Minc3s06525g39948"/>
    <property type="gene ID" value="Minc3s06525g39948"/>
</dbReference>
<evidence type="ECO:0000313" key="2">
    <source>
        <dbReference type="WBParaSite" id="Minc3s06525g39948"/>
    </source>
</evidence>
<evidence type="ECO:0000313" key="1">
    <source>
        <dbReference type="Proteomes" id="UP000887563"/>
    </source>
</evidence>
<sequence>MSFRKCRVTVEEKGKTISFQIQVKMLHLENKGPLDHKVLLEYKDHQVEKAKRAKMGL</sequence>
<keyword evidence="1" id="KW-1185">Reference proteome</keyword>
<accession>A0A914NJS2</accession>
<organism evidence="1 2">
    <name type="scientific">Meloidogyne incognita</name>
    <name type="common">Southern root-knot nematode worm</name>
    <name type="synonym">Oxyuris incognita</name>
    <dbReference type="NCBI Taxonomy" id="6306"/>
    <lineage>
        <taxon>Eukaryota</taxon>
        <taxon>Metazoa</taxon>
        <taxon>Ecdysozoa</taxon>
        <taxon>Nematoda</taxon>
        <taxon>Chromadorea</taxon>
        <taxon>Rhabditida</taxon>
        <taxon>Tylenchina</taxon>
        <taxon>Tylenchomorpha</taxon>
        <taxon>Tylenchoidea</taxon>
        <taxon>Meloidogynidae</taxon>
        <taxon>Meloidogyninae</taxon>
        <taxon>Meloidogyne</taxon>
        <taxon>Meloidogyne incognita group</taxon>
    </lineage>
</organism>
<dbReference type="AlphaFoldDB" id="A0A914NJS2"/>
<name>A0A914NJS2_MELIC</name>